<dbReference type="PROSITE" id="PS50850">
    <property type="entry name" value="MFS"/>
    <property type="match status" value="1"/>
</dbReference>
<dbReference type="Gene3D" id="1.20.1720.10">
    <property type="entry name" value="Multidrug resistance protein D"/>
    <property type="match status" value="1"/>
</dbReference>
<evidence type="ECO:0000256" key="4">
    <source>
        <dbReference type="ARBA" id="ARBA00022475"/>
    </source>
</evidence>
<comment type="subcellular location">
    <subcellularLocation>
        <location evidence="1">Cell membrane</location>
        <topology evidence="1">Multi-pass membrane protein</topology>
    </subcellularLocation>
</comment>
<dbReference type="PANTHER" id="PTHR42718">
    <property type="entry name" value="MAJOR FACILITATOR SUPERFAMILY MULTIDRUG TRANSPORTER MFSC"/>
    <property type="match status" value="1"/>
</dbReference>
<comment type="caution">
    <text evidence="10">The sequence shown here is derived from an EMBL/GenBank/DDBJ whole genome shotgun (WGS) entry which is preliminary data.</text>
</comment>
<gene>
    <name evidence="10" type="ORF">FHX64_000986</name>
</gene>
<evidence type="ECO:0000256" key="1">
    <source>
        <dbReference type="ARBA" id="ARBA00004651"/>
    </source>
</evidence>
<keyword evidence="3" id="KW-0813">Transport</keyword>
<feature type="transmembrane region" description="Helical" evidence="8">
    <location>
        <begin position="98"/>
        <end position="117"/>
    </location>
</feature>
<name>A0A7W5DRB8_9PORP</name>
<keyword evidence="11" id="KW-1185">Reference proteome</keyword>
<keyword evidence="6 8" id="KW-1133">Transmembrane helix</keyword>
<dbReference type="InterPro" id="IPR020846">
    <property type="entry name" value="MFS_dom"/>
</dbReference>
<dbReference type="AlphaFoldDB" id="A0A7W5DRB8"/>
<dbReference type="InterPro" id="IPR004638">
    <property type="entry name" value="EmrB-like"/>
</dbReference>
<dbReference type="Proteomes" id="UP000544222">
    <property type="component" value="Unassembled WGS sequence"/>
</dbReference>
<dbReference type="EMBL" id="JACHYB010000001">
    <property type="protein sequence ID" value="MBB3186823.1"/>
    <property type="molecule type" value="Genomic_DNA"/>
</dbReference>
<evidence type="ECO:0000256" key="3">
    <source>
        <dbReference type="ARBA" id="ARBA00022448"/>
    </source>
</evidence>
<feature type="transmembrane region" description="Helical" evidence="8">
    <location>
        <begin position="326"/>
        <end position="347"/>
    </location>
</feature>
<dbReference type="GO" id="GO:0022857">
    <property type="term" value="F:transmembrane transporter activity"/>
    <property type="evidence" value="ECO:0007669"/>
    <property type="project" value="InterPro"/>
</dbReference>
<accession>A0A7W5DRB8</accession>
<dbReference type="PANTHER" id="PTHR42718:SF9">
    <property type="entry name" value="MAJOR FACILITATOR SUPERFAMILY MULTIDRUG TRANSPORTER MFSC"/>
    <property type="match status" value="1"/>
</dbReference>
<feature type="transmembrane region" description="Helical" evidence="8">
    <location>
        <begin position="184"/>
        <end position="205"/>
    </location>
</feature>
<evidence type="ECO:0000259" key="9">
    <source>
        <dbReference type="PROSITE" id="PS50850"/>
    </source>
</evidence>
<reference evidence="10 11" key="1">
    <citation type="submission" date="2020-08" db="EMBL/GenBank/DDBJ databases">
        <title>Genomic Encyclopedia of Type Strains, Phase IV (KMG-IV): sequencing the most valuable type-strain genomes for metagenomic binning, comparative biology and taxonomic classification.</title>
        <authorList>
            <person name="Goeker M."/>
        </authorList>
    </citation>
    <scope>NUCLEOTIDE SEQUENCE [LARGE SCALE GENOMIC DNA]</scope>
    <source>
        <strain evidence="10 11">DSM 27471</strain>
    </source>
</reference>
<keyword evidence="5 8" id="KW-0812">Transmembrane</keyword>
<evidence type="ECO:0000256" key="2">
    <source>
        <dbReference type="ARBA" id="ARBA00008537"/>
    </source>
</evidence>
<dbReference type="InterPro" id="IPR011701">
    <property type="entry name" value="MFS"/>
</dbReference>
<comment type="similarity">
    <text evidence="2">Belongs to the major facilitator superfamily. EmrB family.</text>
</comment>
<organism evidence="10 11">
    <name type="scientific">Microbacter margulisiae</name>
    <dbReference type="NCBI Taxonomy" id="1350067"/>
    <lineage>
        <taxon>Bacteria</taxon>
        <taxon>Pseudomonadati</taxon>
        <taxon>Bacteroidota</taxon>
        <taxon>Bacteroidia</taxon>
        <taxon>Bacteroidales</taxon>
        <taxon>Porphyromonadaceae</taxon>
        <taxon>Microbacter</taxon>
    </lineage>
</organism>
<evidence type="ECO:0000256" key="6">
    <source>
        <dbReference type="ARBA" id="ARBA00022989"/>
    </source>
</evidence>
<feature type="transmembrane region" description="Helical" evidence="8">
    <location>
        <begin position="248"/>
        <end position="268"/>
    </location>
</feature>
<dbReference type="NCBIfam" id="TIGR00711">
    <property type="entry name" value="efflux_EmrB"/>
    <property type="match status" value="1"/>
</dbReference>
<sequence length="542" mass="59583">MRKLSPTHKIRRALRPRTSVYHPQNPAYKWFVLGNIMLGTFMAVLDATIVNVGLPKIMASFGVGLSTIEWVVTGYMLAMAAMLPTSGWMADKFGYKRIYFWGLFLFTFGSMLCGISSNETMLISSRVIQGLGGGMIQPLGMAIIMREFPVKQRGIALGFWAIAAAASVSFGPLIGGYLVDNYSWQLIFDVNVPVGIVALALTIIIQREFINRDIRKFDLVGFISVVIFLPVLLYALSEGNASTNAEGWSAPYILACFAISIIAFAVFITQELTTKNPLIDLRLLIDRNFGLSNLVIFIFSIGMFGSTFLLPLYLQNAMDYTALQSGAVFLPVGIIQGLMSPIAGLIADKANPKIPIIIGIILLTISLYINSDLSFLTERPYIMSSLYLRGFAMGIMFTPLNQISLLTIAHNKMAQASSITNTIRQIGGSIGVAILTTLMTARMSFHSQIYGSSVLPRSQEFHNVIHHLSFFAQQHVGSGVLTAMKQAEYLLLSNINNQAFIESINDDFFVAALITLLGVVPVIILKTKNKHMSSNQTKIPEL</sequence>
<dbReference type="CDD" id="cd17503">
    <property type="entry name" value="MFS_LmrB_MDR_like"/>
    <property type="match status" value="1"/>
</dbReference>
<dbReference type="RefSeq" id="WP_183412660.1">
    <property type="nucleotide sequence ID" value="NZ_JACHYB010000001.1"/>
</dbReference>
<dbReference type="GO" id="GO:0005886">
    <property type="term" value="C:plasma membrane"/>
    <property type="evidence" value="ECO:0007669"/>
    <property type="project" value="UniProtKB-SubCell"/>
</dbReference>
<feature type="transmembrane region" description="Helical" evidence="8">
    <location>
        <begin position="354"/>
        <end position="371"/>
    </location>
</feature>
<feature type="transmembrane region" description="Helical" evidence="8">
    <location>
        <begin position="57"/>
        <end position="78"/>
    </location>
</feature>
<dbReference type="Gene3D" id="1.20.1250.20">
    <property type="entry name" value="MFS general substrate transporter like domains"/>
    <property type="match status" value="1"/>
</dbReference>
<evidence type="ECO:0000256" key="8">
    <source>
        <dbReference type="SAM" id="Phobius"/>
    </source>
</evidence>
<dbReference type="Pfam" id="PF07690">
    <property type="entry name" value="MFS_1"/>
    <property type="match status" value="1"/>
</dbReference>
<dbReference type="PRINTS" id="PR01036">
    <property type="entry name" value="TCRTETB"/>
</dbReference>
<feature type="transmembrane region" description="Helical" evidence="8">
    <location>
        <begin position="157"/>
        <end position="178"/>
    </location>
</feature>
<evidence type="ECO:0000313" key="10">
    <source>
        <dbReference type="EMBL" id="MBB3186823.1"/>
    </source>
</evidence>
<evidence type="ECO:0000256" key="5">
    <source>
        <dbReference type="ARBA" id="ARBA00022692"/>
    </source>
</evidence>
<proteinExistence type="inferred from homology"/>
<protein>
    <submittedName>
        <fullName evidence="10">DHA2 family multidrug resistance protein</fullName>
    </submittedName>
</protein>
<dbReference type="InterPro" id="IPR036259">
    <property type="entry name" value="MFS_trans_sf"/>
</dbReference>
<feature type="transmembrane region" description="Helical" evidence="8">
    <location>
        <begin position="27"/>
        <end position="45"/>
    </location>
</feature>
<keyword evidence="4" id="KW-1003">Cell membrane</keyword>
<feature type="transmembrane region" description="Helical" evidence="8">
    <location>
        <begin position="386"/>
        <end position="406"/>
    </location>
</feature>
<feature type="transmembrane region" description="Helical" evidence="8">
    <location>
        <begin position="289"/>
        <end position="314"/>
    </location>
</feature>
<feature type="transmembrane region" description="Helical" evidence="8">
    <location>
        <begin position="217"/>
        <end position="236"/>
    </location>
</feature>
<feature type="domain" description="Major facilitator superfamily (MFS) profile" evidence="9">
    <location>
        <begin position="32"/>
        <end position="530"/>
    </location>
</feature>
<feature type="transmembrane region" description="Helical" evidence="8">
    <location>
        <begin position="426"/>
        <end position="445"/>
    </location>
</feature>
<feature type="transmembrane region" description="Helical" evidence="8">
    <location>
        <begin position="508"/>
        <end position="525"/>
    </location>
</feature>
<dbReference type="SUPFAM" id="SSF103473">
    <property type="entry name" value="MFS general substrate transporter"/>
    <property type="match status" value="1"/>
</dbReference>
<evidence type="ECO:0000256" key="7">
    <source>
        <dbReference type="ARBA" id="ARBA00023136"/>
    </source>
</evidence>
<evidence type="ECO:0000313" key="11">
    <source>
        <dbReference type="Proteomes" id="UP000544222"/>
    </source>
</evidence>
<keyword evidence="7 8" id="KW-0472">Membrane</keyword>